<evidence type="ECO:0000256" key="3">
    <source>
        <dbReference type="ARBA" id="ARBA00022737"/>
    </source>
</evidence>
<evidence type="ECO:0000256" key="4">
    <source>
        <dbReference type="PROSITE-ProRule" id="PRU00221"/>
    </source>
</evidence>
<dbReference type="InterPro" id="IPR015943">
    <property type="entry name" value="WD40/YVTN_repeat-like_dom_sf"/>
</dbReference>
<evidence type="ECO:0000313" key="6">
    <source>
        <dbReference type="Proteomes" id="UP000298663"/>
    </source>
</evidence>
<dbReference type="Pfam" id="PF00400">
    <property type="entry name" value="WD40"/>
    <property type="match status" value="1"/>
</dbReference>
<organism evidence="5 6">
    <name type="scientific">Steinernema carpocapsae</name>
    <name type="common">Entomopathogenic nematode</name>
    <dbReference type="NCBI Taxonomy" id="34508"/>
    <lineage>
        <taxon>Eukaryota</taxon>
        <taxon>Metazoa</taxon>
        <taxon>Ecdysozoa</taxon>
        <taxon>Nematoda</taxon>
        <taxon>Chromadorea</taxon>
        <taxon>Rhabditida</taxon>
        <taxon>Tylenchina</taxon>
        <taxon>Panagrolaimomorpha</taxon>
        <taxon>Strongyloidoidea</taxon>
        <taxon>Steinernematidae</taxon>
        <taxon>Steinernema</taxon>
    </lineage>
</organism>
<dbReference type="SMART" id="SM00320">
    <property type="entry name" value="WD40"/>
    <property type="match status" value="3"/>
</dbReference>
<keyword evidence="3" id="KW-0677">Repeat</keyword>
<keyword evidence="2 4" id="KW-0853">WD repeat</keyword>
<dbReference type="EMBL" id="AZBU02000005">
    <property type="protein sequence ID" value="TKR75732.1"/>
    <property type="molecule type" value="Genomic_DNA"/>
</dbReference>
<dbReference type="PANTHER" id="PTHR14091">
    <property type="entry name" value="PERIODIC TRYPTOPHAN PROTEIN 1"/>
    <property type="match status" value="1"/>
</dbReference>
<dbReference type="PANTHER" id="PTHR14091:SF0">
    <property type="entry name" value="PERIODIC TRYPTOPHAN PROTEIN 1 HOMOLOG"/>
    <property type="match status" value="1"/>
</dbReference>
<dbReference type="PROSITE" id="PS50082">
    <property type="entry name" value="WD_REPEATS_2"/>
    <property type="match status" value="1"/>
</dbReference>
<dbReference type="InterPro" id="IPR019775">
    <property type="entry name" value="WD40_repeat_CS"/>
</dbReference>
<dbReference type="InterPro" id="IPR036322">
    <property type="entry name" value="WD40_repeat_dom_sf"/>
</dbReference>
<proteinExistence type="predicted"/>
<sequence length="239" mass="25502">MNIGKKKKKTASTTESALNHADAVLSLTWNENMKHVLASGGADGQVLLWDLDKAECVAKVSHVTGNAQGLEWHPTEASQILAGTMSGLVSLVDCRTMGANFAVRGRLDLTLRLTSSNGTSTTTCAYVACEDGKLRYIDIRAPGKAVYSVDAHDDGVQALSLNYMVKDMLVTCGGEELKVWKNDSTTATLAHTQTLDLGPLMMVACCPDIPNVIVAGGRANDLIKTLDISKFKGVVDTFN</sequence>
<dbReference type="GO" id="GO:0006364">
    <property type="term" value="P:rRNA processing"/>
    <property type="evidence" value="ECO:0007669"/>
    <property type="project" value="InterPro"/>
</dbReference>
<keyword evidence="6" id="KW-1185">Reference proteome</keyword>
<reference evidence="5 6" key="1">
    <citation type="journal article" date="2015" name="Genome Biol.">
        <title>Comparative genomics of Steinernema reveals deeply conserved gene regulatory networks.</title>
        <authorList>
            <person name="Dillman A.R."/>
            <person name="Macchietto M."/>
            <person name="Porter C.F."/>
            <person name="Rogers A."/>
            <person name="Williams B."/>
            <person name="Antoshechkin I."/>
            <person name="Lee M.M."/>
            <person name="Goodwin Z."/>
            <person name="Lu X."/>
            <person name="Lewis E.E."/>
            <person name="Goodrich-Blair H."/>
            <person name="Stock S.P."/>
            <person name="Adams B.J."/>
            <person name="Sternberg P.W."/>
            <person name="Mortazavi A."/>
        </authorList>
    </citation>
    <scope>NUCLEOTIDE SEQUENCE [LARGE SCALE GENOMIC DNA]</scope>
    <source>
        <strain evidence="5 6">ALL</strain>
    </source>
</reference>
<dbReference type="InterPro" id="IPR001680">
    <property type="entry name" value="WD40_rpt"/>
</dbReference>
<dbReference type="PROSITE" id="PS50294">
    <property type="entry name" value="WD_REPEATS_REGION"/>
    <property type="match status" value="1"/>
</dbReference>
<dbReference type="AlphaFoldDB" id="A0A4U5N123"/>
<dbReference type="PROSITE" id="PS00678">
    <property type="entry name" value="WD_REPEATS_1"/>
    <property type="match status" value="1"/>
</dbReference>
<keyword evidence="1" id="KW-0597">Phosphoprotein</keyword>
<dbReference type="InterPro" id="IPR044285">
    <property type="entry name" value="PWP1"/>
</dbReference>
<gene>
    <name evidence="5" type="ORF">L596_016983</name>
</gene>
<protein>
    <submittedName>
        <fullName evidence="5">Uncharacterized protein</fullName>
    </submittedName>
</protein>
<evidence type="ECO:0000313" key="5">
    <source>
        <dbReference type="EMBL" id="TKR75732.1"/>
    </source>
</evidence>
<evidence type="ECO:0000256" key="1">
    <source>
        <dbReference type="ARBA" id="ARBA00022553"/>
    </source>
</evidence>
<comment type="caution">
    <text evidence="5">The sequence shown here is derived from an EMBL/GenBank/DDBJ whole genome shotgun (WGS) entry which is preliminary data.</text>
</comment>
<accession>A0A4U5N123</accession>
<dbReference type="SUPFAM" id="SSF50978">
    <property type="entry name" value="WD40 repeat-like"/>
    <property type="match status" value="1"/>
</dbReference>
<name>A0A4U5N123_STECR</name>
<reference evidence="5 6" key="2">
    <citation type="journal article" date="2019" name="G3 (Bethesda)">
        <title>Hybrid Assembly of the Genome of the Entomopathogenic Nematode Steinernema carpocapsae Identifies the X-Chromosome.</title>
        <authorList>
            <person name="Serra L."/>
            <person name="Macchietto M."/>
            <person name="Macias-Munoz A."/>
            <person name="McGill C.J."/>
            <person name="Rodriguez I.M."/>
            <person name="Rodriguez B."/>
            <person name="Murad R."/>
            <person name="Mortazavi A."/>
        </authorList>
    </citation>
    <scope>NUCLEOTIDE SEQUENCE [LARGE SCALE GENOMIC DNA]</scope>
    <source>
        <strain evidence="5 6">ALL</strain>
    </source>
</reference>
<evidence type="ECO:0000256" key="2">
    <source>
        <dbReference type="ARBA" id="ARBA00022574"/>
    </source>
</evidence>
<dbReference type="OrthoDB" id="270624at2759"/>
<dbReference type="STRING" id="34508.A0A4U5N123"/>
<dbReference type="GO" id="GO:0005634">
    <property type="term" value="C:nucleus"/>
    <property type="evidence" value="ECO:0007669"/>
    <property type="project" value="TreeGrafter"/>
</dbReference>
<dbReference type="Proteomes" id="UP000298663">
    <property type="component" value="Unassembled WGS sequence"/>
</dbReference>
<dbReference type="Gene3D" id="2.130.10.10">
    <property type="entry name" value="YVTN repeat-like/Quinoprotein amine dehydrogenase"/>
    <property type="match status" value="2"/>
</dbReference>
<feature type="repeat" description="WD" evidence="4">
    <location>
        <begin position="17"/>
        <end position="59"/>
    </location>
</feature>